<reference evidence="2" key="1">
    <citation type="submission" date="2019-04" db="EMBL/GenBank/DDBJ databases">
        <title>Draft genome sequence of Pseudonocardiaceae bacterium SL3-2-4.</title>
        <authorList>
            <person name="Ningsih F."/>
            <person name="Yokota A."/>
            <person name="Sakai Y."/>
            <person name="Nanatani K."/>
            <person name="Yabe S."/>
            <person name="Oetari A."/>
            <person name="Sjamsuridzal W."/>
        </authorList>
    </citation>
    <scope>NUCLEOTIDE SEQUENCE [LARGE SCALE GENOMIC DNA]</scope>
    <source>
        <strain evidence="2">SL3-2-4</strain>
    </source>
</reference>
<protein>
    <submittedName>
        <fullName evidence="1">Uncharacterized protein</fullName>
    </submittedName>
</protein>
<keyword evidence="2" id="KW-1185">Reference proteome</keyword>
<dbReference type="AlphaFoldDB" id="A0A4D4JHV2"/>
<dbReference type="Proteomes" id="UP000298860">
    <property type="component" value="Unassembled WGS sequence"/>
</dbReference>
<proteinExistence type="predicted"/>
<evidence type="ECO:0000313" key="1">
    <source>
        <dbReference type="EMBL" id="GDY33976.1"/>
    </source>
</evidence>
<comment type="caution">
    <text evidence="1">The sequence shown here is derived from an EMBL/GenBank/DDBJ whole genome shotgun (WGS) entry which is preliminary data.</text>
</comment>
<dbReference type="EMBL" id="BJFL01000072">
    <property type="protein sequence ID" value="GDY33976.1"/>
    <property type="molecule type" value="Genomic_DNA"/>
</dbReference>
<name>A0A4D4JHV2_9PSEU</name>
<sequence length="152" mass="17375">MAKSFALGLNMQYLGSETDYQPYWVDYTNSYQYRPIGGHITSSDKKPHTFMAIPHCGGCNTWDIFYDFNLVATTGAQPSSSSHHVMTGWDLVGMYGPVSLTRTQNRIMFLDANYQFQRFDRTVTSTRAPDGNCAPGANPDYCWHYCRRARMR</sequence>
<accession>A0A4D4JHV2</accession>
<gene>
    <name evidence="1" type="ORF">GTS_56090</name>
</gene>
<organism evidence="1 2">
    <name type="scientific">Gandjariella thermophila</name>
    <dbReference type="NCBI Taxonomy" id="1931992"/>
    <lineage>
        <taxon>Bacteria</taxon>
        <taxon>Bacillati</taxon>
        <taxon>Actinomycetota</taxon>
        <taxon>Actinomycetes</taxon>
        <taxon>Pseudonocardiales</taxon>
        <taxon>Pseudonocardiaceae</taxon>
        <taxon>Gandjariella</taxon>
    </lineage>
</organism>
<evidence type="ECO:0000313" key="2">
    <source>
        <dbReference type="Proteomes" id="UP000298860"/>
    </source>
</evidence>
<dbReference type="OrthoDB" id="3700442at2"/>
<dbReference type="RefSeq" id="WP_137816873.1">
    <property type="nucleotide sequence ID" value="NZ_BJFL01000072.1"/>
</dbReference>